<keyword evidence="2" id="KW-0285">Flavoprotein</keyword>
<evidence type="ECO:0000256" key="3">
    <source>
        <dbReference type="ARBA" id="ARBA00022827"/>
    </source>
</evidence>
<dbReference type="AlphaFoldDB" id="A0AAC9WIR5"/>
<organism evidence="6 7">
    <name type="scientific">Staphylococcus lutrae</name>
    <dbReference type="NCBI Taxonomy" id="155085"/>
    <lineage>
        <taxon>Bacteria</taxon>
        <taxon>Bacillati</taxon>
        <taxon>Bacillota</taxon>
        <taxon>Bacilli</taxon>
        <taxon>Bacillales</taxon>
        <taxon>Staphylococcaceae</taxon>
        <taxon>Staphylococcus</taxon>
    </lineage>
</organism>
<evidence type="ECO:0000259" key="4">
    <source>
        <dbReference type="Pfam" id="PF03486"/>
    </source>
</evidence>
<evidence type="ECO:0000259" key="5">
    <source>
        <dbReference type="Pfam" id="PF22780"/>
    </source>
</evidence>
<dbReference type="EMBL" id="CP020773">
    <property type="protein sequence ID" value="ARJ50041.1"/>
    <property type="molecule type" value="Genomic_DNA"/>
</dbReference>
<evidence type="ECO:0000313" key="6">
    <source>
        <dbReference type="EMBL" id="ARJ50041.1"/>
    </source>
</evidence>
<feature type="domain" description="RsdA/BaiN/AoA(So)-like insert" evidence="5">
    <location>
        <begin position="192"/>
        <end position="359"/>
    </location>
</feature>
<sequence length="424" mass="46760">MYETIVIGGGPSGLMAAISASQNGQSVLLLEKKKGLGRKLKISGGGRCNVTNNLPYAEIIKHIPGNGKFLYSPFTIFDNQSIIEFFESRGVPLKEEDHGRMFPVSDQSQDVLNVLIRELKQNQVIVKEEQTVISVTKPSSHHFEVHLQNGHIEQAKSVIIATGGASVPQTGSTGDGYRFAKAFGHEITTLFPTEVPITSQAPFIKNQRLKGLSLKNVGLSVLKKNGKKRITHQMDIIFTHFGISGPAALRCSQFIHHEQKNQKRQNIQMQIDAFPEINEETLKHQILQRLKAEPDKHIRNALKGLIEERYLTFIIEEAAIPLEMTYHHLSTQQLTQLAHLFKTFTFEVNGTLPLDKAFVTGGGVSIKEIVPTTMASKITPGLYLCGEVLDIHGYTGGYNITSALVTGYVAGYSASLSNSTQSQQ</sequence>
<dbReference type="Gene3D" id="1.10.8.260">
    <property type="entry name" value="HI0933 insert domain-like"/>
    <property type="match status" value="1"/>
</dbReference>
<name>A0AAC9WIR5_9STAP</name>
<dbReference type="InterPro" id="IPR036188">
    <property type="entry name" value="FAD/NAD-bd_sf"/>
</dbReference>
<proteinExistence type="predicted"/>
<reference evidence="6 7" key="1">
    <citation type="submission" date="2017-04" db="EMBL/GenBank/DDBJ databases">
        <authorList>
            <person name="Veseli I.A."/>
            <person name="Tang C."/>
            <person name="Pombert J.-F."/>
        </authorList>
    </citation>
    <scope>NUCLEOTIDE SEQUENCE [LARGE SCALE GENOMIC DNA]</scope>
    <source>
        <strain evidence="6 7">ATCC 700373</strain>
    </source>
</reference>
<dbReference type="InterPro" id="IPR055178">
    <property type="entry name" value="RsdA/BaiN/AoA(So)-like_dom"/>
</dbReference>
<dbReference type="Gene3D" id="2.40.30.10">
    <property type="entry name" value="Translation factors"/>
    <property type="match status" value="1"/>
</dbReference>
<accession>A0AAC9WIR5</accession>
<gene>
    <name evidence="6" type="ORF">B5P37_01060</name>
</gene>
<keyword evidence="3" id="KW-0274">FAD</keyword>
<dbReference type="SUPFAM" id="SSF160996">
    <property type="entry name" value="HI0933 insert domain-like"/>
    <property type="match status" value="1"/>
</dbReference>
<keyword evidence="7" id="KW-1185">Reference proteome</keyword>
<dbReference type="Proteomes" id="UP000242864">
    <property type="component" value="Chromosome"/>
</dbReference>
<dbReference type="Pfam" id="PF03486">
    <property type="entry name" value="HI0933_like"/>
    <property type="match status" value="1"/>
</dbReference>
<dbReference type="KEGG" id="slz:B5P37_01060"/>
<dbReference type="Pfam" id="PF22780">
    <property type="entry name" value="HI0933_like_1st"/>
    <property type="match status" value="1"/>
</dbReference>
<evidence type="ECO:0000256" key="1">
    <source>
        <dbReference type="ARBA" id="ARBA00001974"/>
    </source>
</evidence>
<dbReference type="NCBIfam" id="TIGR00275">
    <property type="entry name" value="aminoacetone oxidase family FAD-binding enzyme"/>
    <property type="match status" value="1"/>
</dbReference>
<protein>
    <recommendedName>
        <fullName evidence="8">NAD(P)/FAD-dependent oxidoreductase</fullName>
    </recommendedName>
</protein>
<dbReference type="InterPro" id="IPR057661">
    <property type="entry name" value="RsdA/BaiN/AoA(So)_Rossmann"/>
</dbReference>
<dbReference type="SUPFAM" id="SSF51905">
    <property type="entry name" value="FAD/NAD(P)-binding domain"/>
    <property type="match status" value="1"/>
</dbReference>
<comment type="cofactor">
    <cofactor evidence="1">
        <name>FAD</name>
        <dbReference type="ChEBI" id="CHEBI:57692"/>
    </cofactor>
</comment>
<evidence type="ECO:0000313" key="7">
    <source>
        <dbReference type="Proteomes" id="UP000242864"/>
    </source>
</evidence>
<dbReference type="InterPro" id="IPR023166">
    <property type="entry name" value="BaiN-like_dom_sf"/>
</dbReference>
<evidence type="ECO:0000256" key="2">
    <source>
        <dbReference type="ARBA" id="ARBA00022630"/>
    </source>
</evidence>
<dbReference type="PRINTS" id="PR00411">
    <property type="entry name" value="PNDRDTASEI"/>
</dbReference>
<dbReference type="RefSeq" id="WP_085236271.1">
    <property type="nucleotide sequence ID" value="NZ_CP020773.1"/>
</dbReference>
<evidence type="ECO:0008006" key="8">
    <source>
        <dbReference type="Google" id="ProtNLM"/>
    </source>
</evidence>
<feature type="domain" description="RsdA/BaiN/AoA(So)-like Rossmann fold-like" evidence="4">
    <location>
        <begin position="3"/>
        <end position="411"/>
    </location>
</feature>
<dbReference type="PRINTS" id="PR00368">
    <property type="entry name" value="FADPNR"/>
</dbReference>
<dbReference type="Gene3D" id="3.50.50.60">
    <property type="entry name" value="FAD/NAD(P)-binding domain"/>
    <property type="match status" value="1"/>
</dbReference>
<dbReference type="InterPro" id="IPR004792">
    <property type="entry name" value="BaiN-like"/>
</dbReference>
<dbReference type="PANTHER" id="PTHR42887">
    <property type="entry name" value="OS12G0638800 PROTEIN"/>
    <property type="match status" value="1"/>
</dbReference>
<dbReference type="PANTHER" id="PTHR42887:SF2">
    <property type="entry name" value="OS12G0638800 PROTEIN"/>
    <property type="match status" value="1"/>
</dbReference>